<dbReference type="EMBL" id="JAWCUA010000003">
    <property type="protein sequence ID" value="MDU0112113.1"/>
    <property type="molecule type" value="Genomic_DNA"/>
</dbReference>
<name>A0ABU3QXG9_9GAMM</name>
<protein>
    <submittedName>
        <fullName evidence="2">Uncharacterized protein</fullName>
    </submittedName>
</protein>
<reference evidence="2 3" key="1">
    <citation type="submission" date="2023-10" db="EMBL/GenBank/DDBJ databases">
        <title>Psychrosphaera aquimaarina strain SW33 isolated from seawater.</title>
        <authorList>
            <person name="Bayburt H."/>
            <person name="Kim J.M."/>
            <person name="Choi B.J."/>
            <person name="Jeon C.O."/>
        </authorList>
    </citation>
    <scope>NUCLEOTIDE SEQUENCE [LARGE SCALE GENOMIC DNA]</scope>
    <source>
        <strain evidence="2 3">KCTC 52743</strain>
    </source>
</reference>
<keyword evidence="1" id="KW-0732">Signal</keyword>
<dbReference type="Proteomes" id="UP001257914">
    <property type="component" value="Unassembled WGS sequence"/>
</dbReference>
<feature type="chain" id="PRO_5045567797" evidence="1">
    <location>
        <begin position="23"/>
        <end position="619"/>
    </location>
</feature>
<proteinExistence type="predicted"/>
<dbReference type="RefSeq" id="WP_315945922.1">
    <property type="nucleotide sequence ID" value="NZ_JAWCUA010000003.1"/>
</dbReference>
<evidence type="ECO:0000256" key="1">
    <source>
        <dbReference type="SAM" id="SignalP"/>
    </source>
</evidence>
<organism evidence="2 3">
    <name type="scientific">Psychrosphaera aquimarina</name>
    <dbReference type="NCBI Taxonomy" id="2044854"/>
    <lineage>
        <taxon>Bacteria</taxon>
        <taxon>Pseudomonadati</taxon>
        <taxon>Pseudomonadota</taxon>
        <taxon>Gammaproteobacteria</taxon>
        <taxon>Alteromonadales</taxon>
        <taxon>Pseudoalteromonadaceae</taxon>
        <taxon>Psychrosphaera</taxon>
    </lineage>
</organism>
<evidence type="ECO:0000313" key="3">
    <source>
        <dbReference type="Proteomes" id="UP001257914"/>
    </source>
</evidence>
<sequence length="619" mass="70338">MKHWIYLFITLWLMTISSFSTAKVELKKRNKDCKKDCSQTLIVGEQRFYYNHKARLQIGAIYSDIEWALVSLPVSRGKKTVTHYYLHSSKNRKKFSTTKMCSGLDRDISVLGEVVCIKENSIDVLGRFSGNQNHQFSLIPNVKVAVIDHYQGGVINFAYISEHANKYDEELLEYQLHVNDLNSLKSSDSSWLTAQTNLHKNSDFGNILGVNSRGDRQFSAALYEWVNAYNKALVAYNFSASGIANVGKVNDSELHNFGFEPNVEMTKKDVTFSALNSTSGTREKFRYANIELAQMQYEQHEFANASWIEFMIGAGFQPAFWHVNQKVEASEQKKAVTEYDMNTNVLTSYYMQGRWGDSQLAVSLLQNKARKTVDNTLENDVLQEVVKEFVVQYDYHGLFSGANTLRLVYGSLNAGGTAKYQLGEQEQSQYVFNSKRVVYQALVMAERGIYWGGYYSTYASPSMVGFADNNRRFAGAAFDKNFKLSKLGMVIGYDEGWYASRYETDYNRWYVSGEFGLGVVRLHSGKAALLDAVGTAEGDVHGKNSIDIKAVLDAGYIWQRRIKSLKGLGLSILAGYKFQYEYISQDPEDSEEGEEDGWIINYQRQDLIHGPYIKLNVIF</sequence>
<comment type="caution">
    <text evidence="2">The sequence shown here is derived from an EMBL/GenBank/DDBJ whole genome shotgun (WGS) entry which is preliminary data.</text>
</comment>
<evidence type="ECO:0000313" key="2">
    <source>
        <dbReference type="EMBL" id="MDU0112113.1"/>
    </source>
</evidence>
<feature type="signal peptide" evidence="1">
    <location>
        <begin position="1"/>
        <end position="22"/>
    </location>
</feature>
<accession>A0ABU3QXG9</accession>
<keyword evidence="3" id="KW-1185">Reference proteome</keyword>
<gene>
    <name evidence="2" type="ORF">RT723_03675</name>
</gene>